<evidence type="ECO:0000256" key="1">
    <source>
        <dbReference type="ARBA" id="ARBA00004123"/>
    </source>
</evidence>
<dbReference type="FunFam" id="3.30.160.60:FF:001506">
    <property type="entry name" value="Zinc finger protein"/>
    <property type="match status" value="1"/>
</dbReference>
<gene>
    <name evidence="13" type="ORF">TCEB3V08_LOCUS2475</name>
</gene>
<dbReference type="InterPro" id="IPR013087">
    <property type="entry name" value="Znf_C2H2_type"/>
</dbReference>
<dbReference type="SUPFAM" id="SSF57667">
    <property type="entry name" value="beta-beta-alpha zinc fingers"/>
    <property type="match status" value="1"/>
</dbReference>
<comment type="similarity">
    <text evidence="2">Belongs to the krueppel C2H2-type zinc-finger protein family.</text>
</comment>
<keyword evidence="8" id="KW-0238">DNA-binding</keyword>
<evidence type="ECO:0000256" key="2">
    <source>
        <dbReference type="ARBA" id="ARBA00006991"/>
    </source>
</evidence>
<evidence type="ECO:0000256" key="6">
    <source>
        <dbReference type="ARBA" id="ARBA00022833"/>
    </source>
</evidence>
<dbReference type="EMBL" id="OC317002">
    <property type="protein sequence ID" value="CAD7394552.1"/>
    <property type="molecule type" value="Genomic_DNA"/>
</dbReference>
<dbReference type="InterPro" id="IPR050717">
    <property type="entry name" value="C2H2-ZF_Transcription_Reg"/>
</dbReference>
<dbReference type="InterPro" id="IPR036236">
    <property type="entry name" value="Znf_C2H2_sf"/>
</dbReference>
<keyword evidence="10" id="KW-0539">Nucleus</keyword>
<dbReference type="GO" id="GO:0005634">
    <property type="term" value="C:nucleus"/>
    <property type="evidence" value="ECO:0007669"/>
    <property type="project" value="UniProtKB-SubCell"/>
</dbReference>
<keyword evidence="9" id="KW-0804">Transcription</keyword>
<feature type="domain" description="C2H2-type" evidence="12">
    <location>
        <begin position="14"/>
        <end position="41"/>
    </location>
</feature>
<dbReference type="SMART" id="SM00355">
    <property type="entry name" value="ZnF_C2H2"/>
    <property type="match status" value="2"/>
</dbReference>
<dbReference type="PROSITE" id="PS00028">
    <property type="entry name" value="ZINC_FINGER_C2H2_1"/>
    <property type="match status" value="1"/>
</dbReference>
<evidence type="ECO:0000259" key="12">
    <source>
        <dbReference type="PROSITE" id="PS50157"/>
    </source>
</evidence>
<keyword evidence="5 11" id="KW-0863">Zinc-finger</keyword>
<comment type="subcellular location">
    <subcellularLocation>
        <location evidence="1">Nucleus</location>
    </subcellularLocation>
</comment>
<feature type="domain" description="C2H2-type" evidence="12">
    <location>
        <begin position="42"/>
        <end position="62"/>
    </location>
</feature>
<evidence type="ECO:0000256" key="10">
    <source>
        <dbReference type="ARBA" id="ARBA00023242"/>
    </source>
</evidence>
<organism evidence="13">
    <name type="scientific">Timema cristinae</name>
    <name type="common">Walking stick</name>
    <dbReference type="NCBI Taxonomy" id="61476"/>
    <lineage>
        <taxon>Eukaryota</taxon>
        <taxon>Metazoa</taxon>
        <taxon>Ecdysozoa</taxon>
        <taxon>Arthropoda</taxon>
        <taxon>Hexapoda</taxon>
        <taxon>Insecta</taxon>
        <taxon>Pterygota</taxon>
        <taxon>Neoptera</taxon>
        <taxon>Polyneoptera</taxon>
        <taxon>Phasmatodea</taxon>
        <taxon>Timematodea</taxon>
        <taxon>Timematoidea</taxon>
        <taxon>Timematidae</taxon>
        <taxon>Timema</taxon>
    </lineage>
</organism>
<keyword evidence="4" id="KW-0677">Repeat</keyword>
<evidence type="ECO:0000256" key="11">
    <source>
        <dbReference type="PROSITE-ProRule" id="PRU00042"/>
    </source>
</evidence>
<dbReference type="GO" id="GO:0008270">
    <property type="term" value="F:zinc ion binding"/>
    <property type="evidence" value="ECO:0007669"/>
    <property type="project" value="UniProtKB-KW"/>
</dbReference>
<dbReference type="PANTHER" id="PTHR14196">
    <property type="entry name" value="ODD-SKIPPED - RELATED"/>
    <property type="match status" value="1"/>
</dbReference>
<evidence type="ECO:0000256" key="5">
    <source>
        <dbReference type="ARBA" id="ARBA00022771"/>
    </source>
</evidence>
<dbReference type="PROSITE" id="PS50157">
    <property type="entry name" value="ZINC_FINGER_C2H2_2"/>
    <property type="match status" value="2"/>
</dbReference>
<evidence type="ECO:0000256" key="7">
    <source>
        <dbReference type="ARBA" id="ARBA00023015"/>
    </source>
</evidence>
<sequence length="70" mass="8173">MEKHERVHTGDKPYDCKTCSRSFTQQSNLTKHMAVHYKNKPFRCQNCAKSYTQKSNLLKHAKKCPCVEVT</sequence>
<evidence type="ECO:0000256" key="4">
    <source>
        <dbReference type="ARBA" id="ARBA00022737"/>
    </source>
</evidence>
<dbReference type="GO" id="GO:0000981">
    <property type="term" value="F:DNA-binding transcription factor activity, RNA polymerase II-specific"/>
    <property type="evidence" value="ECO:0007669"/>
    <property type="project" value="TreeGrafter"/>
</dbReference>
<evidence type="ECO:0000256" key="3">
    <source>
        <dbReference type="ARBA" id="ARBA00022723"/>
    </source>
</evidence>
<proteinExistence type="inferred from homology"/>
<evidence type="ECO:0000256" key="9">
    <source>
        <dbReference type="ARBA" id="ARBA00023163"/>
    </source>
</evidence>
<dbReference type="FunFam" id="3.30.160.60:FF:001289">
    <property type="entry name" value="Zinc finger protein 574"/>
    <property type="match status" value="1"/>
</dbReference>
<keyword evidence="7" id="KW-0805">Transcription regulation</keyword>
<dbReference type="PANTHER" id="PTHR14196:SF12">
    <property type="entry name" value="ZINC FINGER PROTEIN 208-LIKE"/>
    <property type="match status" value="1"/>
</dbReference>
<evidence type="ECO:0000256" key="8">
    <source>
        <dbReference type="ARBA" id="ARBA00023125"/>
    </source>
</evidence>
<name>A0A7R9CEY1_TIMCR</name>
<dbReference type="GO" id="GO:0000977">
    <property type="term" value="F:RNA polymerase II transcription regulatory region sequence-specific DNA binding"/>
    <property type="evidence" value="ECO:0007669"/>
    <property type="project" value="TreeGrafter"/>
</dbReference>
<keyword evidence="6" id="KW-0862">Zinc</keyword>
<accession>A0A7R9CEY1</accession>
<dbReference type="Gene3D" id="3.30.160.60">
    <property type="entry name" value="Classic Zinc Finger"/>
    <property type="match status" value="2"/>
</dbReference>
<protein>
    <recommendedName>
        <fullName evidence="12">C2H2-type domain-containing protein</fullName>
    </recommendedName>
</protein>
<keyword evidence="3" id="KW-0479">Metal-binding</keyword>
<dbReference type="AlphaFoldDB" id="A0A7R9CEY1"/>
<dbReference type="Pfam" id="PF00096">
    <property type="entry name" value="zf-C2H2"/>
    <property type="match status" value="2"/>
</dbReference>
<evidence type="ECO:0000313" key="13">
    <source>
        <dbReference type="EMBL" id="CAD7394552.1"/>
    </source>
</evidence>
<reference evidence="13" key="1">
    <citation type="submission" date="2020-11" db="EMBL/GenBank/DDBJ databases">
        <authorList>
            <person name="Tran Van P."/>
        </authorList>
    </citation>
    <scope>NUCLEOTIDE SEQUENCE</scope>
</reference>